<comment type="similarity">
    <text evidence="1">Belongs to the LysR transcriptional regulatory family.</text>
</comment>
<dbReference type="SUPFAM" id="SSF53850">
    <property type="entry name" value="Periplasmic binding protein-like II"/>
    <property type="match status" value="1"/>
</dbReference>
<gene>
    <name evidence="6" type="ORF">JMJ54_10850</name>
</gene>
<feature type="domain" description="HTH lysR-type" evidence="5">
    <location>
        <begin position="1"/>
        <end position="61"/>
    </location>
</feature>
<dbReference type="CDD" id="cd08422">
    <property type="entry name" value="PBP2_CrgA_like"/>
    <property type="match status" value="1"/>
</dbReference>
<dbReference type="InterPro" id="IPR036388">
    <property type="entry name" value="WH-like_DNA-bd_sf"/>
</dbReference>
<evidence type="ECO:0000256" key="2">
    <source>
        <dbReference type="ARBA" id="ARBA00023015"/>
    </source>
</evidence>
<evidence type="ECO:0000256" key="1">
    <source>
        <dbReference type="ARBA" id="ARBA00009437"/>
    </source>
</evidence>
<keyword evidence="7" id="KW-1185">Reference proteome</keyword>
<dbReference type="Gene3D" id="3.40.190.290">
    <property type="match status" value="1"/>
</dbReference>
<evidence type="ECO:0000313" key="7">
    <source>
        <dbReference type="Proteomes" id="UP000809431"/>
    </source>
</evidence>
<name>A0ABS2BLK3_9NEIS</name>
<comment type="caution">
    <text evidence="6">The sequence shown here is derived from an EMBL/GenBank/DDBJ whole genome shotgun (WGS) entry which is preliminary data.</text>
</comment>
<dbReference type="Pfam" id="PF03466">
    <property type="entry name" value="LysR_substrate"/>
    <property type="match status" value="1"/>
</dbReference>
<dbReference type="InterPro" id="IPR036390">
    <property type="entry name" value="WH_DNA-bd_sf"/>
</dbReference>
<protein>
    <submittedName>
        <fullName evidence="6">LysR family transcriptional regulator</fullName>
    </submittedName>
</protein>
<evidence type="ECO:0000256" key="3">
    <source>
        <dbReference type="ARBA" id="ARBA00023125"/>
    </source>
</evidence>
<dbReference type="InterPro" id="IPR005119">
    <property type="entry name" value="LysR_subst-bd"/>
</dbReference>
<dbReference type="EMBL" id="JAESND010000004">
    <property type="protein sequence ID" value="MBM3116330.1"/>
    <property type="molecule type" value="Genomic_DNA"/>
</dbReference>
<proteinExistence type="inferred from homology"/>
<organism evidence="6 7">
    <name type="scientific">Jeongeupia naejangsanensis</name>
    <dbReference type="NCBI Taxonomy" id="613195"/>
    <lineage>
        <taxon>Bacteria</taxon>
        <taxon>Pseudomonadati</taxon>
        <taxon>Pseudomonadota</taxon>
        <taxon>Betaproteobacteria</taxon>
        <taxon>Neisseriales</taxon>
        <taxon>Chitinibacteraceae</taxon>
        <taxon>Jeongeupia</taxon>
    </lineage>
</organism>
<keyword evidence="4" id="KW-0804">Transcription</keyword>
<dbReference type="Pfam" id="PF00126">
    <property type="entry name" value="HTH_1"/>
    <property type="match status" value="1"/>
</dbReference>
<evidence type="ECO:0000313" key="6">
    <source>
        <dbReference type="EMBL" id="MBM3116330.1"/>
    </source>
</evidence>
<dbReference type="Proteomes" id="UP000809431">
    <property type="component" value="Unassembled WGS sequence"/>
</dbReference>
<sequence length="298" mass="33025">MRTKDWNDWYCFAMVAQLASFTRAAERLEQPKSSVSLAISRLEKRAGVRLLERSTRRLRLTAEGEQLLAAIAPLFTRLDDIADHLHAGDDRLRGVLRIAAPYEFGTLQLADVICDVLAEHPELDIHVDVSARRVDPIADGYDIVFVVTADALPDSSQVARQVFSVERGLYASPGLIAALPPLDHPAGLAQWPQLASPNEQHWQFRDAQGQSHVLALAPRLRTQNAALRLRAATQGLGVAMVATTFCEPEVQRGELVRLLPAWPTEPLIIYALLPARRLMPARTRHFLDRLAAYLQAGG</sequence>
<evidence type="ECO:0000259" key="5">
    <source>
        <dbReference type="PROSITE" id="PS50931"/>
    </source>
</evidence>
<accession>A0ABS2BLK3</accession>
<dbReference type="PANTHER" id="PTHR30537">
    <property type="entry name" value="HTH-TYPE TRANSCRIPTIONAL REGULATOR"/>
    <property type="match status" value="1"/>
</dbReference>
<evidence type="ECO:0000256" key="4">
    <source>
        <dbReference type="ARBA" id="ARBA00023163"/>
    </source>
</evidence>
<reference evidence="6 7" key="1">
    <citation type="submission" date="2021-01" db="EMBL/GenBank/DDBJ databases">
        <title>Draft Genome Sequence and Polyhydroxyalkanoate Biosynthetic Potential of Jeongeupia naejangsanensis Type Strain DSM 24253.</title>
        <authorList>
            <person name="Turrini P."/>
            <person name="Artuso I."/>
            <person name="Lugli G.A."/>
            <person name="Frangipani E."/>
            <person name="Ventura M."/>
            <person name="Visca P."/>
        </authorList>
    </citation>
    <scope>NUCLEOTIDE SEQUENCE [LARGE SCALE GENOMIC DNA]</scope>
    <source>
        <strain evidence="6 7">DSM 24253</strain>
    </source>
</reference>
<dbReference type="PANTHER" id="PTHR30537:SF5">
    <property type="entry name" value="HTH-TYPE TRANSCRIPTIONAL ACTIVATOR TTDR-RELATED"/>
    <property type="match status" value="1"/>
</dbReference>
<dbReference type="Gene3D" id="1.10.10.10">
    <property type="entry name" value="Winged helix-like DNA-binding domain superfamily/Winged helix DNA-binding domain"/>
    <property type="match status" value="1"/>
</dbReference>
<dbReference type="RefSeq" id="WP_203538568.1">
    <property type="nucleotide sequence ID" value="NZ_JAESND010000004.1"/>
</dbReference>
<keyword evidence="2" id="KW-0805">Transcription regulation</keyword>
<keyword evidence="3" id="KW-0238">DNA-binding</keyword>
<dbReference type="SUPFAM" id="SSF46785">
    <property type="entry name" value="Winged helix' DNA-binding domain"/>
    <property type="match status" value="1"/>
</dbReference>
<dbReference type="PROSITE" id="PS50931">
    <property type="entry name" value="HTH_LYSR"/>
    <property type="match status" value="1"/>
</dbReference>
<dbReference type="InterPro" id="IPR058163">
    <property type="entry name" value="LysR-type_TF_proteobact-type"/>
</dbReference>
<dbReference type="InterPro" id="IPR000847">
    <property type="entry name" value="LysR_HTH_N"/>
</dbReference>